<reference evidence="2 3" key="1">
    <citation type="submission" date="2021-01" db="EMBL/GenBank/DDBJ databases">
        <title>Genome public.</title>
        <authorList>
            <person name="Liu C."/>
            <person name="Sun Q."/>
        </authorList>
    </citation>
    <scope>NUCLEOTIDE SEQUENCE [LARGE SCALE GENOMIC DNA]</scope>
    <source>
        <strain evidence="2 3">JC656</strain>
    </source>
</reference>
<dbReference type="InterPro" id="IPR027417">
    <property type="entry name" value="P-loop_NTPase"/>
</dbReference>
<dbReference type="Gene3D" id="3.40.50.300">
    <property type="entry name" value="P-loop containing nucleotide triphosphate hydrolases"/>
    <property type="match status" value="1"/>
</dbReference>
<comment type="caution">
    <text evidence="2">The sequence shown here is derived from an EMBL/GenBank/DDBJ whole genome shotgun (WGS) entry which is preliminary data.</text>
</comment>
<proteinExistence type="predicted"/>
<feature type="region of interest" description="Disordered" evidence="1">
    <location>
        <begin position="45"/>
        <end position="73"/>
    </location>
</feature>
<keyword evidence="3" id="KW-1185">Reference proteome</keyword>
<evidence type="ECO:0000313" key="3">
    <source>
        <dbReference type="Proteomes" id="UP000639051"/>
    </source>
</evidence>
<evidence type="ECO:0008006" key="4">
    <source>
        <dbReference type="Google" id="ProtNLM"/>
    </source>
</evidence>
<sequence length="405" mass="41667">MTAPLHLSLFGVPAAVRWVNGVGAAEAAALAEAWSRCLADGRNDDDGLAGQGRAAQEDRPPCSVGDEPDGSEPSRVRAVLAVGRAAPFPVEAETPGEFASDLTSFLTVAAIEERAGELMMLHAAGLADPATGRTAALVARSGMGKTTATRTLATRFGYVSDETVAIERSGRILPYPKPLSVIDAPPPAPKVQRGPDELGLAPAPAEVTLGAVVLLERQPGLGAAAIEPVPHAEALVDLVPQTSALARIERPLAWLCRILDGCGGAVRVRYTEAHQLEDVLPALLARAPLAPTWRSVHDGGPVPSGAPLAPGHVRRQEPLDAVEIPGAEQDVPEVLVLCGSTLVRLGGIAPAVWAALEGTPGTAGISRTELAGRLERTVGLPDGYGPLLDAALSELASRGLVDLGG</sequence>
<gene>
    <name evidence="2" type="ORF">JJE72_01235</name>
</gene>
<dbReference type="RefSeq" id="WP_189694804.1">
    <property type="nucleotide sequence ID" value="NZ_BNCM01000013.1"/>
</dbReference>
<dbReference type="EMBL" id="JAERRC010000005">
    <property type="protein sequence ID" value="MBL0704127.1"/>
    <property type="molecule type" value="Genomic_DNA"/>
</dbReference>
<dbReference type="SUPFAM" id="SSF53795">
    <property type="entry name" value="PEP carboxykinase-like"/>
    <property type="match status" value="1"/>
</dbReference>
<name>A0ABS1JZP8_9MICC</name>
<evidence type="ECO:0000256" key="1">
    <source>
        <dbReference type="SAM" id="MobiDB-lite"/>
    </source>
</evidence>
<evidence type="ECO:0000313" key="2">
    <source>
        <dbReference type="EMBL" id="MBL0704127.1"/>
    </source>
</evidence>
<accession>A0ABS1JZP8</accession>
<organism evidence="2 3">
    <name type="scientific">Sinomonas cellulolyticus</name>
    <dbReference type="NCBI Taxonomy" id="2801916"/>
    <lineage>
        <taxon>Bacteria</taxon>
        <taxon>Bacillati</taxon>
        <taxon>Actinomycetota</taxon>
        <taxon>Actinomycetes</taxon>
        <taxon>Micrococcales</taxon>
        <taxon>Micrococcaceae</taxon>
        <taxon>Sinomonas</taxon>
    </lineage>
</organism>
<dbReference type="Proteomes" id="UP000639051">
    <property type="component" value="Unassembled WGS sequence"/>
</dbReference>
<protein>
    <recommendedName>
        <fullName evidence="4">PqqD family peptide modification chaperone</fullName>
    </recommendedName>
</protein>